<reference evidence="4 5" key="1">
    <citation type="submission" date="2022-06" db="EMBL/GenBank/DDBJ databases">
        <title>Genomic Encyclopedia of Archaeal and Bacterial Type Strains, Phase II (KMG-II): from individual species to whole genera.</title>
        <authorList>
            <person name="Goeker M."/>
        </authorList>
    </citation>
    <scope>NUCLEOTIDE SEQUENCE [LARGE SCALE GENOMIC DNA]</scope>
    <source>
        <strain evidence="4 5">DSM 40477</strain>
    </source>
</reference>
<sequence length="570" mass="62547">MRVLGLNGWPRDFHDASAALLVDGRIAAFAEEERFTRKKHGYNTAPVQAAAFCLAQAGLTVDDLDAVAFGWDLPAMYRERLGGWPHSDSEALDILLPRDVFPRRTDPPLHFVQHHLAHAASAYYFSGEDRGAVLIVDGQGEEECVTLAHAEGGKITVLDTVPGAWSLGFFYEHVSEYTGLGGDNPGKLMGLAAHGTTVDETLSAFAFDSDGYRLNLIDPQARDPEDWDEYSVTERAWFAHLERIYRLPPNEFVRRYDPAKGRVVRDTRRDPYEYRDLAATAQAALERAVFGLADSVLARTGERTLFVAGGVGLNATMNGKLLTRSTVDKMFVPPVASDIGVSLGAAAAVAVELGDRIAPMGDTAAWGPEFSPDQVRAALDRTGLAYREPANLEREVAALIASGKVVGWAQGRGEVGPRALGQRSLLGSAHSPTMRDHINLRVKDREWWRPFAPSMLRSVSDQVLEVDADFPYMIMTTKVRAAYAERLPSVVHEDWSTRPQTVTEASNPRYHRMLTELGDLVGDPVCLNTSFNDRGEPIVSSPADALLTFSRLPIDALAVGPYLVTKDLRH</sequence>
<dbReference type="RefSeq" id="WP_253672091.1">
    <property type="nucleotide sequence ID" value="NZ_JAMTCP010000038.1"/>
</dbReference>
<accession>A0ABT1I0D9</accession>
<evidence type="ECO:0000259" key="3">
    <source>
        <dbReference type="Pfam" id="PF16861"/>
    </source>
</evidence>
<dbReference type="PANTHER" id="PTHR34847">
    <property type="entry name" value="NODULATION PROTEIN U"/>
    <property type="match status" value="1"/>
</dbReference>
<dbReference type="Pfam" id="PF02543">
    <property type="entry name" value="Carbam_trans_N"/>
    <property type="match status" value="2"/>
</dbReference>
<dbReference type="Pfam" id="PF16861">
    <property type="entry name" value="Carbam_trans_C"/>
    <property type="match status" value="1"/>
</dbReference>
<keyword evidence="5" id="KW-1185">Reference proteome</keyword>
<organism evidence="4 5">
    <name type="scientific">Streptoalloteichus tenebrarius (strain ATCC 17920 / DSM 40477 / JCM 4838 / CBS 697.72 / NBRC 16177 / NCIMB 11028 / NRRL B-12390 / A12253. 1 / ISP 5477)</name>
    <name type="common">Streptomyces tenebrarius</name>
    <dbReference type="NCBI Taxonomy" id="1933"/>
    <lineage>
        <taxon>Bacteria</taxon>
        <taxon>Bacillati</taxon>
        <taxon>Actinomycetota</taxon>
        <taxon>Actinomycetes</taxon>
        <taxon>Pseudonocardiales</taxon>
        <taxon>Pseudonocardiaceae</taxon>
        <taxon>Streptoalloteichus</taxon>
    </lineage>
</organism>
<dbReference type="InterPro" id="IPR038152">
    <property type="entry name" value="Carbam_trans_C_sf"/>
</dbReference>
<evidence type="ECO:0000256" key="1">
    <source>
        <dbReference type="ARBA" id="ARBA00006129"/>
    </source>
</evidence>
<dbReference type="PANTHER" id="PTHR34847:SF1">
    <property type="entry name" value="NODULATION PROTEIN U"/>
    <property type="match status" value="1"/>
</dbReference>
<dbReference type="InterPro" id="IPR003696">
    <property type="entry name" value="Carbtransf_dom"/>
</dbReference>
<dbReference type="Gene3D" id="3.90.870.20">
    <property type="entry name" value="Carbamoyltransferase, C-terminal domain"/>
    <property type="match status" value="1"/>
</dbReference>
<dbReference type="InterPro" id="IPR051338">
    <property type="entry name" value="NodU/CmcH_Carbamoyltrnsfr"/>
</dbReference>
<proteinExistence type="inferred from homology"/>
<protein>
    <submittedName>
        <fullName evidence="4">Carbamoyltransferase</fullName>
    </submittedName>
</protein>
<dbReference type="EMBL" id="JAMTCP010000038">
    <property type="protein sequence ID" value="MCP2261253.1"/>
    <property type="molecule type" value="Genomic_DNA"/>
</dbReference>
<gene>
    <name evidence="4" type="ORF">LX15_004974</name>
</gene>
<feature type="domain" description="Carbamoyltransferase" evidence="2">
    <location>
        <begin position="13"/>
        <end position="72"/>
    </location>
</feature>
<dbReference type="CDD" id="cd24098">
    <property type="entry name" value="ASKHA_NBD_TobZ_N"/>
    <property type="match status" value="1"/>
</dbReference>
<comment type="similarity">
    <text evidence="1">Belongs to the NodU/CmcH family.</text>
</comment>
<evidence type="ECO:0000259" key="2">
    <source>
        <dbReference type="Pfam" id="PF02543"/>
    </source>
</evidence>
<name>A0ABT1I0D9_STRSD</name>
<evidence type="ECO:0000313" key="5">
    <source>
        <dbReference type="Proteomes" id="UP001205311"/>
    </source>
</evidence>
<dbReference type="SUPFAM" id="SSF53067">
    <property type="entry name" value="Actin-like ATPase domain"/>
    <property type="match status" value="1"/>
</dbReference>
<feature type="domain" description="Carbamoyltransferase C-terminal" evidence="3">
    <location>
        <begin position="397"/>
        <end position="566"/>
    </location>
</feature>
<comment type="caution">
    <text evidence="4">The sequence shown here is derived from an EMBL/GenBank/DDBJ whole genome shotgun (WGS) entry which is preliminary data.</text>
</comment>
<dbReference type="InterPro" id="IPR043129">
    <property type="entry name" value="ATPase_NBD"/>
</dbReference>
<evidence type="ECO:0000313" key="4">
    <source>
        <dbReference type="EMBL" id="MCP2261253.1"/>
    </source>
</evidence>
<feature type="domain" description="Carbamoyltransferase" evidence="2">
    <location>
        <begin position="105"/>
        <end position="346"/>
    </location>
</feature>
<dbReference type="Proteomes" id="UP001205311">
    <property type="component" value="Unassembled WGS sequence"/>
</dbReference>
<dbReference type="InterPro" id="IPR031730">
    <property type="entry name" value="Carbam_trans_C"/>
</dbReference>
<dbReference type="Gene3D" id="3.30.420.40">
    <property type="match status" value="2"/>
</dbReference>